<dbReference type="GO" id="GO:0005737">
    <property type="term" value="C:cytoplasm"/>
    <property type="evidence" value="ECO:0007669"/>
    <property type="project" value="UniProtKB-SubCell"/>
</dbReference>
<reference evidence="6 7" key="1">
    <citation type="submission" date="2016-06" db="EMBL/GenBank/DDBJ databases">
        <title>Evolution of pathogenesis and genome organization in the Tremellales.</title>
        <authorList>
            <person name="Cuomo C."/>
            <person name="Litvintseva A."/>
            <person name="Heitman J."/>
            <person name="Chen Y."/>
            <person name="Sun S."/>
            <person name="Springer D."/>
            <person name="Dromer F."/>
            <person name="Young S."/>
            <person name="Zeng Q."/>
            <person name="Chapman S."/>
            <person name="Gujja S."/>
            <person name="Saif S."/>
            <person name="Birren B."/>
        </authorList>
    </citation>
    <scope>NUCLEOTIDE SEQUENCE [LARGE SCALE GENOMIC DNA]</scope>
    <source>
        <strain evidence="6 7">ATCC 28783</strain>
    </source>
</reference>
<dbReference type="Pfam" id="PF05843">
    <property type="entry name" value="Suf"/>
    <property type="match status" value="1"/>
</dbReference>
<dbReference type="InParanoid" id="A0A4Q1BCB9"/>
<comment type="subcellular location">
    <subcellularLocation>
        <location evidence="3">Nucleus</location>
    </subcellularLocation>
    <subcellularLocation>
        <location evidence="3">Cytoplasm</location>
    </subcellularLocation>
    <text evidence="3">Nucleus and/or cytoplasm.</text>
</comment>
<dbReference type="EMBL" id="SDIL01000097">
    <property type="protein sequence ID" value="RXK36459.1"/>
    <property type="molecule type" value="Genomic_DNA"/>
</dbReference>
<feature type="compositionally biased region" description="Low complexity" evidence="4">
    <location>
        <begin position="848"/>
        <end position="860"/>
    </location>
</feature>
<keyword evidence="2 3" id="KW-0539">Nucleus</keyword>
<comment type="function">
    <text evidence="3">Component of the cleavage factor IA (CFIA) complex, which is involved in the endonucleolytic cleavage during polyadenylation-dependent pre-mRNA 3'-end formation.</text>
</comment>
<dbReference type="InterPro" id="IPR011990">
    <property type="entry name" value="TPR-like_helical_dom_sf"/>
</dbReference>
<evidence type="ECO:0000256" key="2">
    <source>
        <dbReference type="ARBA" id="ARBA00023242"/>
    </source>
</evidence>
<evidence type="ECO:0000313" key="7">
    <source>
        <dbReference type="Proteomes" id="UP000289152"/>
    </source>
</evidence>
<gene>
    <name evidence="6" type="ORF">M231_06303</name>
</gene>
<feature type="region of interest" description="Disordered" evidence="4">
    <location>
        <begin position="89"/>
        <end position="129"/>
    </location>
</feature>
<evidence type="ECO:0000256" key="1">
    <source>
        <dbReference type="ARBA" id="ARBA00022737"/>
    </source>
</evidence>
<feature type="compositionally biased region" description="Pro residues" evidence="4">
    <location>
        <begin position="835"/>
        <end position="847"/>
    </location>
</feature>
<evidence type="ECO:0000313" key="6">
    <source>
        <dbReference type="EMBL" id="RXK36459.1"/>
    </source>
</evidence>
<accession>A0A4Q1BCB9</accession>
<dbReference type="InterPro" id="IPR003107">
    <property type="entry name" value="HAT"/>
</dbReference>
<proteinExistence type="predicted"/>
<feature type="region of interest" description="Disordered" evidence="4">
    <location>
        <begin position="1030"/>
        <end position="1067"/>
    </location>
</feature>
<dbReference type="InterPro" id="IPR008847">
    <property type="entry name" value="Suf"/>
</dbReference>
<evidence type="ECO:0000256" key="4">
    <source>
        <dbReference type="SAM" id="MobiDB-lite"/>
    </source>
</evidence>
<keyword evidence="7" id="KW-1185">Reference proteome</keyword>
<keyword evidence="3" id="KW-0963">Cytoplasm</keyword>
<dbReference type="GO" id="GO:0180010">
    <property type="term" value="P:co-transcriptional mRNA 3'-end processing, cleavage and polyadenylation pathway"/>
    <property type="evidence" value="ECO:0007669"/>
    <property type="project" value="UniProtKB-UniRule"/>
</dbReference>
<dbReference type="InterPro" id="IPR045243">
    <property type="entry name" value="Rna14-like"/>
</dbReference>
<dbReference type="GO" id="GO:0005634">
    <property type="term" value="C:nucleus"/>
    <property type="evidence" value="ECO:0007669"/>
    <property type="project" value="UniProtKB-SubCell"/>
</dbReference>
<feature type="region of interest" description="Disordered" evidence="4">
    <location>
        <begin position="828"/>
        <end position="978"/>
    </location>
</feature>
<sequence>MNDPSLVTQDVDPIEIVHEIQVLTDVETELANAALKAAQAPAFSGEIAEEAETVEQSLENAISETKEHVDTVDIALPIGSNGEISTSAISSVRDSASQHASASASATEPLDQVTPDVTMSHEPSDPARDLKDTLATVTAEITVPVLSDEVILPSDQVSNEEIAVESTEPVIQVEVPSSDTIESHVPAVQVVSEHVVPSSPAPAIQTVAPVVSIVTETTSAVIAPVLPQPIVSAAPVVPFPQGLSENSSSVVANPKWIQQWRHAPKDPYIILALFSWAIQRGEINDARAWFSLLYADNPSAYQPLLVLIQMELDLSNFPQVEELFAKALKGPSGEITSAADVSIWKSYLHYIRRQNPITEGSPTADQTRETVRKAYEFALKECGHDRESGELWQEYIHFLGEANPKNTWETQQQMDRLRAVYQRAICIPLNNLESLWKAYDAFESGINKAASKKFLQEHSPAYMTARTALRELKNLVDPIPHPPIPPHPTFSDEDRSAVSQWKAYLKWEESNPLVIEDPTKLDERISYAIRKCLGAMRHFPELWFQAAEYYVAQEKKDQVVEVLKAGVEACPKSFLLTFALADLEEDRGNVTGAGAAYEELISKLGEELEVLVRDVEDEVEGAKGPAVENGEEGKEEREKRGKEVEERRKGEVEEKTVALGVVWVMYMRHARRASGIKAARGVFGKARKSSHATWHVYEASAMMEYHSNKDSSVAIRIFELGLKLFAEDGDYVVKYLQFLLSINDDTNARALFERSALKIPAEKARPLWDAWARYEYMYADLAAVQKLEARFAEVFPNDSPLKRFAQRFTYSSLDEIATQDLGFRRILSQSQSQPQPQPHSTLPPPPQQTQQSQTFETQPTQLPPNPVPAHPSLPPNPTLPPYPTSNLPLQPIHFSPPQKRPAPESPPRRPRSPQPRRNSRDYSQPNEEPLHKRARPQNRYPSMNERTKERSPMLPVPPAPYRDRGDRAPSGVAPMYPSQGLREGYDRSGLSRPLAGFFGSLPNARYFDGPIFRPDDIIGLFNNVDMRGNGIPPSAPLPATYGGRGYDRPDLRYPPAPPPPTYGGRRY</sequence>
<evidence type="ECO:0000256" key="3">
    <source>
        <dbReference type="RuleBase" id="RU369035"/>
    </source>
</evidence>
<feature type="domain" description="Suppressor of forked" evidence="5">
    <location>
        <begin position="257"/>
        <end position="821"/>
    </location>
</feature>
<dbReference type="Gene3D" id="1.25.40.1040">
    <property type="match status" value="1"/>
</dbReference>
<dbReference type="PANTHER" id="PTHR19980">
    <property type="entry name" value="RNA CLEAVAGE STIMULATION FACTOR"/>
    <property type="match status" value="1"/>
</dbReference>
<dbReference type="SUPFAM" id="SSF48452">
    <property type="entry name" value="TPR-like"/>
    <property type="match status" value="2"/>
</dbReference>
<protein>
    <recommendedName>
        <fullName evidence="3">mRNA 3'-end-processing protein RNA14</fullName>
    </recommendedName>
</protein>
<organism evidence="6 7">
    <name type="scientific">Tremella mesenterica</name>
    <name type="common">Jelly fungus</name>
    <dbReference type="NCBI Taxonomy" id="5217"/>
    <lineage>
        <taxon>Eukaryota</taxon>
        <taxon>Fungi</taxon>
        <taxon>Dikarya</taxon>
        <taxon>Basidiomycota</taxon>
        <taxon>Agaricomycotina</taxon>
        <taxon>Tremellomycetes</taxon>
        <taxon>Tremellales</taxon>
        <taxon>Tremellaceae</taxon>
        <taxon>Tremella</taxon>
    </lineage>
</organism>
<feature type="compositionally biased region" description="Pro residues" evidence="4">
    <location>
        <begin position="1052"/>
        <end position="1061"/>
    </location>
</feature>
<keyword evidence="1" id="KW-0677">Repeat</keyword>
<comment type="caution">
    <text evidence="6">The sequence shown here is derived from an EMBL/GenBank/DDBJ whole genome shotgun (WGS) entry which is preliminary data.</text>
</comment>
<feature type="compositionally biased region" description="Low complexity" evidence="4">
    <location>
        <begin position="95"/>
        <end position="106"/>
    </location>
</feature>
<dbReference type="AlphaFoldDB" id="A0A4Q1BCB9"/>
<dbReference type="Proteomes" id="UP000289152">
    <property type="component" value="Unassembled WGS sequence"/>
</dbReference>
<evidence type="ECO:0000259" key="5">
    <source>
        <dbReference type="Pfam" id="PF05843"/>
    </source>
</evidence>
<name>A0A4Q1BCB9_TREME</name>
<dbReference type="OrthoDB" id="26282at2759"/>
<keyword evidence="3" id="KW-0507">mRNA processing</keyword>
<feature type="compositionally biased region" description="Basic and acidic residues" evidence="4">
    <location>
        <begin position="631"/>
        <end position="649"/>
    </location>
</feature>
<feature type="compositionally biased region" description="Pro residues" evidence="4">
    <location>
        <begin position="861"/>
        <end position="883"/>
    </location>
</feature>
<dbReference type="OMA" id="VQLWSVY"/>
<dbReference type="GO" id="GO:0003729">
    <property type="term" value="F:mRNA binding"/>
    <property type="evidence" value="ECO:0007669"/>
    <property type="project" value="TreeGrafter"/>
</dbReference>
<dbReference type="FunCoup" id="A0A4Q1BCB9">
    <property type="interactions" value="778"/>
</dbReference>
<feature type="region of interest" description="Disordered" evidence="4">
    <location>
        <begin position="619"/>
        <end position="649"/>
    </location>
</feature>
<dbReference type="VEuPathDB" id="FungiDB:TREMEDRAFT_73949"/>
<dbReference type="SMART" id="SM00386">
    <property type="entry name" value="HAT"/>
    <property type="match status" value="6"/>
</dbReference>
<dbReference type="PANTHER" id="PTHR19980:SF0">
    <property type="entry name" value="CLEAVAGE STIMULATION FACTOR SUBUNIT 3"/>
    <property type="match status" value="1"/>
</dbReference>
<dbReference type="STRING" id="5217.A0A4Q1BCB9"/>